<reference evidence="2 3" key="1">
    <citation type="submission" date="2021-09" db="EMBL/GenBank/DDBJ databases">
        <title>Whole genome sequence of Nocardioides sp. GBK3QG-3.</title>
        <authorList>
            <person name="Tuo L."/>
        </authorList>
    </citation>
    <scope>NUCLEOTIDE SEQUENCE [LARGE SCALE GENOMIC DNA]</scope>
    <source>
        <strain evidence="2 3">GBK3QG-3</strain>
    </source>
</reference>
<evidence type="ECO:0000313" key="3">
    <source>
        <dbReference type="Proteomes" id="UP000780875"/>
    </source>
</evidence>
<keyword evidence="1" id="KW-0472">Membrane</keyword>
<dbReference type="Proteomes" id="UP000780875">
    <property type="component" value="Unassembled WGS sequence"/>
</dbReference>
<sequence>MQHHLSPRSQAFLDRIDAWSDAGPLRSVAVRVGVTVLGPLVVLAGLAMTVLPGPGLVVMVLGLALLALEYQWARSVLGGVGGVVTWARELVLPRGASPRRRAFGLAVVGAGVVATTLLTATISTYVGAQAFA</sequence>
<feature type="transmembrane region" description="Helical" evidence="1">
    <location>
        <begin position="72"/>
        <end position="91"/>
    </location>
</feature>
<keyword evidence="1" id="KW-0812">Transmembrane</keyword>
<keyword evidence="3" id="KW-1185">Reference proteome</keyword>
<keyword evidence="1" id="KW-1133">Transmembrane helix</keyword>
<protein>
    <submittedName>
        <fullName evidence="2">PGPGW domain-containing protein</fullName>
    </submittedName>
</protein>
<organism evidence="2 3">
    <name type="scientific">Nocardioides mangrovi</name>
    <dbReference type="NCBI Taxonomy" id="2874580"/>
    <lineage>
        <taxon>Bacteria</taxon>
        <taxon>Bacillati</taxon>
        <taxon>Actinomycetota</taxon>
        <taxon>Actinomycetes</taxon>
        <taxon>Propionibacteriales</taxon>
        <taxon>Nocardioidaceae</taxon>
        <taxon>Nocardioides</taxon>
    </lineage>
</organism>
<accession>A0ABS7UIM7</accession>
<dbReference type="Pfam" id="PF09656">
    <property type="entry name" value="PGPGW"/>
    <property type="match status" value="1"/>
</dbReference>
<proteinExistence type="predicted"/>
<dbReference type="InterPro" id="IPR019099">
    <property type="entry name" value="Uncharacterised_PGPGW_TM"/>
</dbReference>
<evidence type="ECO:0000313" key="2">
    <source>
        <dbReference type="EMBL" id="MBZ5740488.1"/>
    </source>
</evidence>
<feature type="transmembrane region" description="Helical" evidence="1">
    <location>
        <begin position="103"/>
        <end position="126"/>
    </location>
</feature>
<evidence type="ECO:0000256" key="1">
    <source>
        <dbReference type="SAM" id="Phobius"/>
    </source>
</evidence>
<dbReference type="EMBL" id="JAIQZJ010000014">
    <property type="protein sequence ID" value="MBZ5740488.1"/>
    <property type="molecule type" value="Genomic_DNA"/>
</dbReference>
<name>A0ABS7UIM7_9ACTN</name>
<gene>
    <name evidence="2" type="ORF">K8U61_20105</name>
</gene>
<dbReference type="RefSeq" id="WP_224124848.1">
    <property type="nucleotide sequence ID" value="NZ_JAIQZJ010000014.1"/>
</dbReference>
<comment type="caution">
    <text evidence="2">The sequence shown here is derived from an EMBL/GenBank/DDBJ whole genome shotgun (WGS) entry which is preliminary data.</text>
</comment>